<gene>
    <name evidence="1" type="ORF">BSTOLATCC_MIC64192</name>
</gene>
<sequence length="90" mass="11219">MSKRLNQLWEGKIEKHKRNWYKFADEIKYASFQKHKKLSALIFNGKQKFFSLYSRTLKKHFLPLFYSRDTWFFFCFHIISFKIYITHKLT</sequence>
<reference evidence="1" key="1">
    <citation type="submission" date="2021-09" db="EMBL/GenBank/DDBJ databases">
        <authorList>
            <consortium name="AG Swart"/>
            <person name="Singh M."/>
            <person name="Singh A."/>
            <person name="Seah K."/>
            <person name="Emmerich C."/>
        </authorList>
    </citation>
    <scope>NUCLEOTIDE SEQUENCE</scope>
    <source>
        <strain evidence="1">ATCC30299</strain>
    </source>
</reference>
<evidence type="ECO:0000313" key="1">
    <source>
        <dbReference type="EMBL" id="CAG9335729.1"/>
    </source>
</evidence>
<dbReference type="AlphaFoldDB" id="A0AAU9KR24"/>
<dbReference type="Proteomes" id="UP001162131">
    <property type="component" value="Unassembled WGS sequence"/>
</dbReference>
<accession>A0AAU9KR24</accession>
<keyword evidence="2" id="KW-1185">Reference proteome</keyword>
<name>A0AAU9KR24_9CILI</name>
<proteinExistence type="predicted"/>
<dbReference type="EMBL" id="CAJZBQ010000062">
    <property type="protein sequence ID" value="CAG9335729.1"/>
    <property type="molecule type" value="Genomic_DNA"/>
</dbReference>
<organism evidence="1 2">
    <name type="scientific">Blepharisma stoltei</name>
    <dbReference type="NCBI Taxonomy" id="1481888"/>
    <lineage>
        <taxon>Eukaryota</taxon>
        <taxon>Sar</taxon>
        <taxon>Alveolata</taxon>
        <taxon>Ciliophora</taxon>
        <taxon>Postciliodesmatophora</taxon>
        <taxon>Heterotrichea</taxon>
        <taxon>Heterotrichida</taxon>
        <taxon>Blepharismidae</taxon>
        <taxon>Blepharisma</taxon>
    </lineage>
</organism>
<protein>
    <submittedName>
        <fullName evidence="1">Uncharacterized protein</fullName>
    </submittedName>
</protein>
<evidence type="ECO:0000313" key="2">
    <source>
        <dbReference type="Proteomes" id="UP001162131"/>
    </source>
</evidence>
<comment type="caution">
    <text evidence="1">The sequence shown here is derived from an EMBL/GenBank/DDBJ whole genome shotgun (WGS) entry which is preliminary data.</text>
</comment>